<gene>
    <name evidence="2" type="ORF">HQR01_13020</name>
</gene>
<dbReference type="InterPro" id="IPR006311">
    <property type="entry name" value="TAT_signal"/>
</dbReference>
<dbReference type="PANTHER" id="PTHR28004">
    <property type="entry name" value="ZGC:162816-RELATED"/>
    <property type="match status" value="1"/>
</dbReference>
<protein>
    <submittedName>
        <fullName evidence="2">Alanine racemase</fullName>
    </submittedName>
</protein>
<dbReference type="PANTHER" id="PTHR28004:SF2">
    <property type="entry name" value="D-SERINE DEHYDRATASE"/>
    <property type="match status" value="1"/>
</dbReference>
<dbReference type="RefSeq" id="WP_173215270.1">
    <property type="nucleotide sequence ID" value="NZ_CP053921.1"/>
</dbReference>
<dbReference type="SUPFAM" id="SSF51419">
    <property type="entry name" value="PLP-binding barrel"/>
    <property type="match status" value="1"/>
</dbReference>
<evidence type="ECO:0000313" key="2">
    <source>
        <dbReference type="EMBL" id="QKG72211.1"/>
    </source>
</evidence>
<evidence type="ECO:0000259" key="1">
    <source>
        <dbReference type="Pfam" id="PF01168"/>
    </source>
</evidence>
<dbReference type="AlphaFoldDB" id="A0A7D3XT65"/>
<proteinExistence type="predicted"/>
<dbReference type="InterPro" id="IPR029066">
    <property type="entry name" value="PLP-binding_barrel"/>
</dbReference>
<accession>A0A7D3XT65</accession>
<evidence type="ECO:0000313" key="3">
    <source>
        <dbReference type="Proteomes" id="UP000504693"/>
    </source>
</evidence>
<dbReference type="GO" id="GO:0036088">
    <property type="term" value="P:D-serine catabolic process"/>
    <property type="evidence" value="ECO:0007669"/>
    <property type="project" value="TreeGrafter"/>
</dbReference>
<dbReference type="GO" id="GO:0008721">
    <property type="term" value="F:D-serine ammonia-lyase activity"/>
    <property type="evidence" value="ECO:0007669"/>
    <property type="project" value="TreeGrafter"/>
</dbReference>
<organism evidence="2 3">
    <name type="scientific">Erythrobacter mangrovi</name>
    <dbReference type="NCBI Taxonomy" id="2739433"/>
    <lineage>
        <taxon>Bacteria</taxon>
        <taxon>Pseudomonadati</taxon>
        <taxon>Pseudomonadota</taxon>
        <taxon>Alphaproteobacteria</taxon>
        <taxon>Sphingomonadales</taxon>
        <taxon>Erythrobacteraceae</taxon>
        <taxon>Erythrobacter/Porphyrobacter group</taxon>
        <taxon>Erythrobacter</taxon>
    </lineage>
</organism>
<keyword evidence="3" id="KW-1185">Reference proteome</keyword>
<dbReference type="Proteomes" id="UP000504693">
    <property type="component" value="Chromosome"/>
</dbReference>
<dbReference type="InterPro" id="IPR001608">
    <property type="entry name" value="Ala_racemase_N"/>
</dbReference>
<name>A0A7D3XT65_9SPHN</name>
<dbReference type="KEGG" id="emv:HQR01_13020"/>
<dbReference type="EMBL" id="CP053921">
    <property type="protein sequence ID" value="QKG72211.1"/>
    <property type="molecule type" value="Genomic_DNA"/>
</dbReference>
<dbReference type="PROSITE" id="PS51318">
    <property type="entry name" value="TAT"/>
    <property type="match status" value="1"/>
</dbReference>
<reference evidence="2 3" key="1">
    <citation type="submission" date="2020-05" db="EMBL/GenBank/DDBJ databases">
        <title>Erythrobacter mangrovi sp. nov., isolated from rhizosphere soil of mangrove plant (Kandelia candel).</title>
        <authorList>
            <person name="Ye Y.H."/>
        </authorList>
    </citation>
    <scope>NUCLEOTIDE SEQUENCE [LARGE SCALE GENOMIC DNA]</scope>
    <source>
        <strain evidence="2 3">EB310</strain>
    </source>
</reference>
<feature type="domain" description="Alanine racemase N-terminal" evidence="1">
    <location>
        <begin position="58"/>
        <end position="284"/>
    </location>
</feature>
<sequence>MARVSRRGLLIGGGALAAAGIGTLVARPAVGGGMHSPYFAKLSQALRQADLMRPTLVIDRARLDANAAAIRRSTQAAKLPLRVVAKSLPSPALLARVMQGMGDQRLMVFSAEMLLQLFLLHPQASYLMGKPLPVSEFVRFTERAGAEAAGAIEWLIDTPQRLEEYSAAAKARDVPLRANFEIDVGLHRGGFADAQSLAEAARKAQAVGVGVAGLMGYDPHVPKMPSPDSAYADAQEAYAEAIAALGAAGIPDVRGLTLNGAGSPTFRRHCAGTVANEVSVGSAFVKPGDFDYDDLADLMPAAFIATPVLKREGDLKLPGVEAFSGAMHWFDRNTERGFFVHGGHWLAKPHSPPGLQYSKLFGRSSNQELLTGSHKVDLRPGDTVFYHPDQSEALFLQFGDIAVYDQGAIVETWPTLPISA</sequence>
<dbReference type="InterPro" id="IPR051466">
    <property type="entry name" value="D-amino_acid_metab_enzyme"/>
</dbReference>
<dbReference type="Gene3D" id="3.20.20.10">
    <property type="entry name" value="Alanine racemase"/>
    <property type="match status" value="1"/>
</dbReference>
<dbReference type="Pfam" id="PF01168">
    <property type="entry name" value="Ala_racemase_N"/>
    <property type="match status" value="1"/>
</dbReference>